<dbReference type="Proteomes" id="UP000000439">
    <property type="component" value="Chromosome"/>
</dbReference>
<dbReference type="HOGENOM" id="CLU_2217908_0_0_11"/>
<dbReference type="EnsemblBacteria" id="AAN24633">
    <property type="protein sequence ID" value="AAN24633"/>
    <property type="gene ID" value="BL0819"/>
</dbReference>
<evidence type="ECO:0000313" key="3">
    <source>
        <dbReference type="Proteomes" id="UP000000439"/>
    </source>
</evidence>
<gene>
    <name evidence="2" type="ordered locus">BL0819</name>
</gene>
<evidence type="ECO:0000313" key="2">
    <source>
        <dbReference type="EMBL" id="AAN24633.1"/>
    </source>
</evidence>
<organism evidence="2 3">
    <name type="scientific">Bifidobacterium longum (strain NCC 2705)</name>
    <dbReference type="NCBI Taxonomy" id="206672"/>
    <lineage>
        <taxon>Bacteria</taxon>
        <taxon>Bacillati</taxon>
        <taxon>Actinomycetota</taxon>
        <taxon>Actinomycetes</taxon>
        <taxon>Bifidobacteriales</taxon>
        <taxon>Bifidobacteriaceae</taxon>
        <taxon>Bifidobacterium</taxon>
    </lineage>
</organism>
<feature type="region of interest" description="Disordered" evidence="1">
    <location>
        <begin position="20"/>
        <end position="89"/>
    </location>
</feature>
<name>Q8G631_BIFLO</name>
<keyword evidence="3" id="KW-1185">Reference proteome</keyword>
<dbReference type="KEGG" id="blo:BL0819"/>
<dbReference type="AlphaFoldDB" id="Q8G631"/>
<dbReference type="EMBL" id="AE014295">
    <property type="protein sequence ID" value="AAN24633.1"/>
    <property type="molecule type" value="Genomic_DNA"/>
</dbReference>
<accession>Q8G631</accession>
<feature type="compositionally biased region" description="Polar residues" evidence="1">
    <location>
        <begin position="43"/>
        <end position="57"/>
    </location>
</feature>
<reference evidence="2 3" key="1">
    <citation type="journal article" date="2002" name="Proc. Natl. Acad. Sci. U.S.A.">
        <title>The genome sequence of Bifidobacterium longum reflects its adaptation to the human gastrointestinal tract.</title>
        <authorList>
            <person name="Schell M.A."/>
            <person name="Karmirantzou M."/>
            <person name="Snel B."/>
            <person name="Vilanova D."/>
            <person name="Berger B."/>
            <person name="Pessi G."/>
            <person name="Zwahlen M.C."/>
            <person name="Desiere F."/>
            <person name="Bork P."/>
            <person name="Delley M."/>
            <person name="Pridmore R.D."/>
            <person name="Arigoni F."/>
        </authorList>
    </citation>
    <scope>NUCLEOTIDE SEQUENCE [LARGE SCALE GENOMIC DNA]</scope>
    <source>
        <strain evidence="3">NCC 2705</strain>
    </source>
</reference>
<protein>
    <submittedName>
        <fullName evidence="2">Uncharacterized protein</fullName>
    </submittedName>
</protein>
<evidence type="ECO:0000256" key="1">
    <source>
        <dbReference type="SAM" id="MobiDB-lite"/>
    </source>
</evidence>
<proteinExistence type="predicted"/>
<sequence length="108" mass="12264">MVLTRHSLTISESKSVFSTNSKKRFDEVQPSEAHSRLAHRFASPSSAQQELNLNQPEEMTRSELTSESKPLPNRWFAPLRTTSTGQNLDGLEGMFRLDLFSEAKPRQT</sequence>